<keyword evidence="1" id="KW-0812">Transmembrane</keyword>
<sequence length="159" mass="17748">MNTKIPKIVYGIPIVILSAIIINLVLDESNIETSSFAPMVDSNPDVYSKFETSANLYSGPFAILDGTYGVNDTVFLIGDQIPLDSKGEMDFIRPDEKIHHTLQYDGSKNAVNHYFTPVSSSDLEECADCEFFGTWKISFRSNQGMTYLPITFEVINSED</sequence>
<keyword evidence="1" id="KW-0472">Membrane</keyword>
<keyword evidence="3" id="KW-1185">Reference proteome</keyword>
<proteinExistence type="predicted"/>
<dbReference type="EMBL" id="JOKN01000016">
    <property type="protein sequence ID" value="KEQ56499.1"/>
    <property type="molecule type" value="Genomic_DNA"/>
</dbReference>
<accession>A0A081RMS6</accession>
<dbReference type="Proteomes" id="UP000028059">
    <property type="component" value="Unassembled WGS sequence"/>
</dbReference>
<evidence type="ECO:0000256" key="1">
    <source>
        <dbReference type="SAM" id="Phobius"/>
    </source>
</evidence>
<feature type="transmembrane region" description="Helical" evidence="1">
    <location>
        <begin position="7"/>
        <end position="26"/>
    </location>
</feature>
<protein>
    <submittedName>
        <fullName evidence="2">Uncharacterized protein</fullName>
    </submittedName>
</protein>
<keyword evidence="1" id="KW-1133">Transmembrane helix</keyword>
<reference evidence="2 3" key="1">
    <citation type="submission" date="2014-06" db="EMBL/GenBank/DDBJ databases">
        <authorList>
            <person name="Ngugi D.K."/>
            <person name="Blom J."/>
            <person name="Alam I."/>
            <person name="Rashid M."/>
            <person name="Ba Alawi W."/>
            <person name="Zhang G."/>
            <person name="Hikmawan T."/>
            <person name="Guan Y."/>
            <person name="Antunes A."/>
            <person name="Siam R."/>
            <person name="ElDorry H."/>
            <person name="Bajic V."/>
            <person name="Stingl U."/>
        </authorList>
    </citation>
    <scope>NUCLEOTIDE SEQUENCE [LARGE SCALE GENOMIC DNA]</scope>
    <source>
        <strain evidence="2">SCGC AAA799-N04</strain>
    </source>
</reference>
<gene>
    <name evidence="2" type="ORF">AAA799N04_00991</name>
</gene>
<comment type="caution">
    <text evidence="2">The sequence shown here is derived from an EMBL/GenBank/DDBJ whole genome shotgun (WGS) entry which is preliminary data.</text>
</comment>
<dbReference type="AlphaFoldDB" id="A0A081RMS6"/>
<name>A0A081RMS6_9ARCH</name>
<evidence type="ECO:0000313" key="2">
    <source>
        <dbReference type="EMBL" id="KEQ56499.1"/>
    </source>
</evidence>
<organism evidence="2 3">
    <name type="scientific">Marine Group I thaumarchaeote SCGC AAA799-N04</name>
    <dbReference type="NCBI Taxonomy" id="1502293"/>
    <lineage>
        <taxon>Archaea</taxon>
        <taxon>Nitrososphaerota</taxon>
        <taxon>Marine Group I</taxon>
    </lineage>
</organism>
<evidence type="ECO:0000313" key="3">
    <source>
        <dbReference type="Proteomes" id="UP000028059"/>
    </source>
</evidence>